<reference evidence="4" key="1">
    <citation type="submission" date="2019-04" db="EMBL/GenBank/DDBJ databases">
        <title>Evolution of Biomass-Degrading Anaerobic Consortia Revealed by Metagenomics.</title>
        <authorList>
            <person name="Peng X."/>
        </authorList>
    </citation>
    <scope>NUCLEOTIDE SEQUENCE</scope>
    <source>
        <strain evidence="4">SIG140</strain>
    </source>
</reference>
<dbReference type="Gene3D" id="3.40.50.1460">
    <property type="match status" value="1"/>
</dbReference>
<evidence type="ECO:0000259" key="3">
    <source>
        <dbReference type="Pfam" id="PF00656"/>
    </source>
</evidence>
<dbReference type="GO" id="GO:0006508">
    <property type="term" value="P:proteolysis"/>
    <property type="evidence" value="ECO:0007669"/>
    <property type="project" value="InterPro"/>
</dbReference>
<evidence type="ECO:0000256" key="2">
    <source>
        <dbReference type="SAM" id="SignalP"/>
    </source>
</evidence>
<dbReference type="PANTHER" id="PTHR22576">
    <property type="entry name" value="MUCOSA ASSOCIATED LYMPHOID TISSUE LYMPHOMA TRANSLOCATION PROTEIN 1/PARACASPASE"/>
    <property type="match status" value="1"/>
</dbReference>
<gene>
    <name evidence="4" type="ORF">E7101_12160</name>
</gene>
<evidence type="ECO:0000256" key="1">
    <source>
        <dbReference type="SAM" id="MobiDB-lite"/>
    </source>
</evidence>
<keyword evidence="2" id="KW-0732">Signal</keyword>
<comment type="caution">
    <text evidence="4">The sequence shown here is derived from an EMBL/GenBank/DDBJ whole genome shotgun (WGS) entry which is preliminary data.</text>
</comment>
<feature type="compositionally biased region" description="Polar residues" evidence="1">
    <location>
        <begin position="294"/>
        <end position="304"/>
    </location>
</feature>
<proteinExistence type="predicted"/>
<dbReference type="Pfam" id="PF00656">
    <property type="entry name" value="Peptidase_C14"/>
    <property type="match status" value="1"/>
</dbReference>
<dbReference type="GO" id="GO:0004197">
    <property type="term" value="F:cysteine-type endopeptidase activity"/>
    <property type="evidence" value="ECO:0007669"/>
    <property type="project" value="InterPro"/>
</dbReference>
<dbReference type="AlphaFoldDB" id="A0A9D5SB46"/>
<dbReference type="InterPro" id="IPR011600">
    <property type="entry name" value="Pept_C14_caspase"/>
</dbReference>
<dbReference type="PANTHER" id="PTHR22576:SF37">
    <property type="entry name" value="MUCOSA-ASSOCIATED LYMPHOID TISSUE LYMPHOMA TRANSLOCATION PROTEIN 1"/>
    <property type="match status" value="1"/>
</dbReference>
<sequence length="329" mass="36070">MKRLILFAIVLTAFAHISWAQKDVDTYIAVNECEDPNTFAVIISNEHYKHEASVPFALNDGAIFKRYLMKTLGVPEQNIKYVADASLNDMNYNLAWLEKIINVKKQTARAIVYYSGHGMPDEDSKKAYLLPVDGYSTEPTSGLSTEVLYKRLSAMPAKQTLVFLDACFSGSKREGDMMKSARGVAIKAKSAPVSGNMVVFSAAQGNETAYPHKSKEHGLFTYFLLEKLQASCGAVSLGELSDYVTKNVAETSIVVNEKSQTPTVTAPVGSNDWRNWMMAETAATKFENLPKIQHSVSSDSQSGQIAAPKPQHKAGGVSVLKRRVATSNE</sequence>
<evidence type="ECO:0000313" key="4">
    <source>
        <dbReference type="EMBL" id="MBE6271682.1"/>
    </source>
</evidence>
<dbReference type="Proteomes" id="UP000806522">
    <property type="component" value="Unassembled WGS sequence"/>
</dbReference>
<organism evidence="4 5">
    <name type="scientific">Xylanibacter ruminicola</name>
    <name type="common">Prevotella ruminicola</name>
    <dbReference type="NCBI Taxonomy" id="839"/>
    <lineage>
        <taxon>Bacteria</taxon>
        <taxon>Pseudomonadati</taxon>
        <taxon>Bacteroidota</taxon>
        <taxon>Bacteroidia</taxon>
        <taxon>Bacteroidales</taxon>
        <taxon>Prevotellaceae</taxon>
        <taxon>Xylanibacter</taxon>
    </lineage>
</organism>
<feature type="chain" id="PRO_5039461322" evidence="2">
    <location>
        <begin position="21"/>
        <end position="329"/>
    </location>
</feature>
<name>A0A9D5SB46_XYLRU</name>
<evidence type="ECO:0000313" key="5">
    <source>
        <dbReference type="Proteomes" id="UP000806522"/>
    </source>
</evidence>
<dbReference type="InterPro" id="IPR052039">
    <property type="entry name" value="Caspase-related_regulators"/>
</dbReference>
<feature type="region of interest" description="Disordered" evidence="1">
    <location>
        <begin position="293"/>
        <end position="329"/>
    </location>
</feature>
<protein>
    <submittedName>
        <fullName evidence="4">Caspase family protein</fullName>
    </submittedName>
</protein>
<dbReference type="InterPro" id="IPR029030">
    <property type="entry name" value="Caspase-like_dom_sf"/>
</dbReference>
<dbReference type="SUPFAM" id="SSF52129">
    <property type="entry name" value="Caspase-like"/>
    <property type="match status" value="1"/>
</dbReference>
<dbReference type="EMBL" id="SUYC01000015">
    <property type="protein sequence ID" value="MBE6271682.1"/>
    <property type="molecule type" value="Genomic_DNA"/>
</dbReference>
<accession>A0A9D5SB46</accession>
<feature type="signal peptide" evidence="2">
    <location>
        <begin position="1"/>
        <end position="20"/>
    </location>
</feature>
<feature type="domain" description="Peptidase C14 caspase" evidence="3">
    <location>
        <begin position="39"/>
        <end position="266"/>
    </location>
</feature>
<feature type="compositionally biased region" description="Basic residues" evidence="1">
    <location>
        <begin position="320"/>
        <end position="329"/>
    </location>
</feature>